<organism evidence="4 5">
    <name type="scientific">Candidatus Daviesbacteria bacterium GW2011_GWA2_42_7</name>
    <dbReference type="NCBI Taxonomy" id="1618425"/>
    <lineage>
        <taxon>Bacteria</taxon>
        <taxon>Candidatus Daviesiibacteriota</taxon>
    </lineage>
</organism>
<keyword evidence="1" id="KW-0677">Repeat</keyword>
<dbReference type="PROSITE" id="PS50005">
    <property type="entry name" value="TPR"/>
    <property type="match status" value="1"/>
</dbReference>
<gene>
    <name evidence="4" type="ORF">UV41_C0067G0010</name>
</gene>
<dbReference type="SMART" id="SM00028">
    <property type="entry name" value="TPR"/>
    <property type="match status" value="1"/>
</dbReference>
<feature type="repeat" description="TPR" evidence="3">
    <location>
        <begin position="39"/>
        <end position="72"/>
    </location>
</feature>
<dbReference type="InterPro" id="IPR011990">
    <property type="entry name" value="TPR-like_helical_dom_sf"/>
</dbReference>
<accession>A0A0G1E347</accession>
<dbReference type="AlphaFoldDB" id="A0A0G1E347"/>
<reference evidence="4 5" key="1">
    <citation type="journal article" date="2015" name="Nature">
        <title>rRNA introns, odd ribosomes, and small enigmatic genomes across a large radiation of phyla.</title>
        <authorList>
            <person name="Brown C.T."/>
            <person name="Hug L.A."/>
            <person name="Thomas B.C."/>
            <person name="Sharon I."/>
            <person name="Castelle C.J."/>
            <person name="Singh A."/>
            <person name="Wilkins M.J."/>
            <person name="Williams K.H."/>
            <person name="Banfield J.F."/>
        </authorList>
    </citation>
    <scope>NUCLEOTIDE SEQUENCE [LARGE SCALE GENOMIC DNA]</scope>
</reference>
<dbReference type="InterPro" id="IPR019734">
    <property type="entry name" value="TPR_rpt"/>
</dbReference>
<protein>
    <submittedName>
        <fullName evidence="4">Tetratricopeptide TPR_2 repeat protein</fullName>
    </submittedName>
</protein>
<keyword evidence="2 3" id="KW-0802">TPR repeat</keyword>
<dbReference type="Pfam" id="PF07719">
    <property type="entry name" value="TPR_2"/>
    <property type="match status" value="1"/>
</dbReference>
<dbReference type="SUPFAM" id="SSF48452">
    <property type="entry name" value="TPR-like"/>
    <property type="match status" value="1"/>
</dbReference>
<dbReference type="Proteomes" id="UP000034785">
    <property type="component" value="Unassembled WGS sequence"/>
</dbReference>
<dbReference type="InterPro" id="IPR013105">
    <property type="entry name" value="TPR_2"/>
</dbReference>
<comment type="caution">
    <text evidence="4">The sequence shown here is derived from an EMBL/GenBank/DDBJ whole genome shotgun (WGS) entry which is preliminary data.</text>
</comment>
<evidence type="ECO:0000256" key="2">
    <source>
        <dbReference type="ARBA" id="ARBA00022803"/>
    </source>
</evidence>
<evidence type="ECO:0000313" key="4">
    <source>
        <dbReference type="EMBL" id="KKS69013.1"/>
    </source>
</evidence>
<evidence type="ECO:0000313" key="5">
    <source>
        <dbReference type="Proteomes" id="UP000034785"/>
    </source>
</evidence>
<sequence>MDDSSANLHRQAITAALTLNWEEALKINQQILEVEPKSVEALNRLARSYFELGDLASSKKYFENALEADPYNQIASKFLKRIETFRKKGNKASISSILPAVQIDGDMFIEEPGKTKLVTLLKVAEPQKLSLLSAGISVYLAVKNRGVSVTDQNGEYLGVLPDDVSHHLIRLIKGGNKYQAIIKTIKTNGLSILVRETYRSARFRNQPSFLESNGLHFAYSSDHIVVQNDTDDETMAEAFEEDESN</sequence>
<dbReference type="EMBL" id="LCEJ01000067">
    <property type="protein sequence ID" value="KKS69013.1"/>
    <property type="molecule type" value="Genomic_DNA"/>
</dbReference>
<evidence type="ECO:0000256" key="3">
    <source>
        <dbReference type="PROSITE-ProRule" id="PRU00339"/>
    </source>
</evidence>
<dbReference type="Gene3D" id="1.25.40.10">
    <property type="entry name" value="Tetratricopeptide repeat domain"/>
    <property type="match status" value="1"/>
</dbReference>
<name>A0A0G1E347_9BACT</name>
<evidence type="ECO:0000256" key="1">
    <source>
        <dbReference type="ARBA" id="ARBA00022737"/>
    </source>
</evidence>
<proteinExistence type="predicted"/>